<dbReference type="RefSeq" id="WP_021686019.1">
    <property type="nucleotide sequence ID" value="NZ_KI260552.1"/>
</dbReference>
<evidence type="ECO:0000256" key="2">
    <source>
        <dbReference type="ARBA" id="ARBA00022801"/>
    </source>
</evidence>
<comment type="caution">
    <text evidence="7">The sequence shown here is derived from an EMBL/GenBank/DDBJ whole genome shotgun (WGS) entry which is preliminary data.</text>
</comment>
<keyword evidence="2" id="KW-0378">Hydrolase</keyword>
<dbReference type="Proteomes" id="UP000016649">
    <property type="component" value="Unassembled WGS sequence"/>
</dbReference>
<keyword evidence="3" id="KW-0067">ATP-binding</keyword>
<dbReference type="PANTHER" id="PTHR11472:SF34">
    <property type="entry name" value="REGULATOR OF TELOMERE ELONGATION HELICASE 1"/>
    <property type="match status" value="1"/>
</dbReference>
<proteinExistence type="inferred from homology"/>
<dbReference type="GO" id="GO:0004386">
    <property type="term" value="F:helicase activity"/>
    <property type="evidence" value="ECO:0007669"/>
    <property type="project" value="UniProtKB-KW"/>
</dbReference>
<evidence type="ECO:0000259" key="5">
    <source>
        <dbReference type="PROSITE" id="PS51193"/>
    </source>
</evidence>
<dbReference type="InterPro" id="IPR014013">
    <property type="entry name" value="Helic_SF1/SF2_ATP-bd_DinG/Rad3"/>
</dbReference>
<evidence type="ECO:0000256" key="1">
    <source>
        <dbReference type="ARBA" id="ARBA00022741"/>
    </source>
</evidence>
<dbReference type="InterPro" id="IPR027417">
    <property type="entry name" value="P-loop_NTPase"/>
</dbReference>
<organism evidence="7 8">
    <name type="scientific">Treponema lecithinolyticum ATCC 700332</name>
    <dbReference type="NCBI Taxonomy" id="1321815"/>
    <lineage>
        <taxon>Bacteria</taxon>
        <taxon>Pseudomonadati</taxon>
        <taxon>Spirochaetota</taxon>
        <taxon>Spirochaetia</taxon>
        <taxon>Spirochaetales</taxon>
        <taxon>Treponemataceae</taxon>
        <taxon>Treponema</taxon>
    </lineage>
</organism>
<name>A0ABN0P3D7_TRELE</name>
<dbReference type="PROSITE" id="PS51194">
    <property type="entry name" value="HELICASE_CTER"/>
    <property type="match status" value="1"/>
</dbReference>
<keyword evidence="7" id="KW-0347">Helicase</keyword>
<feature type="domain" description="Helicase ATP-binding" evidence="5">
    <location>
        <begin position="25"/>
        <end position="324"/>
    </location>
</feature>
<comment type="similarity">
    <text evidence="4">Belongs to the helicase family. DinG subfamily.</text>
</comment>
<accession>A0ABN0P3D7</accession>
<protein>
    <submittedName>
        <fullName evidence="7">Helicase protein</fullName>
    </submittedName>
</protein>
<dbReference type="EMBL" id="AWVH01000002">
    <property type="protein sequence ID" value="ERJ94513.1"/>
    <property type="molecule type" value="Genomic_DNA"/>
</dbReference>
<dbReference type="InterPro" id="IPR001650">
    <property type="entry name" value="Helicase_C-like"/>
</dbReference>
<dbReference type="SUPFAM" id="SSF52540">
    <property type="entry name" value="P-loop containing nucleoside triphosphate hydrolases"/>
    <property type="match status" value="1"/>
</dbReference>
<dbReference type="InterPro" id="IPR006555">
    <property type="entry name" value="ATP-dep_Helicase_C"/>
</dbReference>
<gene>
    <name evidence="7" type="ORF">HMPREF9193_00046</name>
</gene>
<evidence type="ECO:0000259" key="6">
    <source>
        <dbReference type="PROSITE" id="PS51194"/>
    </source>
</evidence>
<feature type="domain" description="Helicase C-terminal" evidence="6">
    <location>
        <begin position="512"/>
        <end position="686"/>
    </location>
</feature>
<dbReference type="PANTHER" id="PTHR11472">
    <property type="entry name" value="DNA REPAIR DEAD HELICASE RAD3/XP-D SUBFAMILY MEMBER"/>
    <property type="match status" value="1"/>
</dbReference>
<evidence type="ECO:0000313" key="7">
    <source>
        <dbReference type="EMBL" id="ERJ94513.1"/>
    </source>
</evidence>
<evidence type="ECO:0000313" key="8">
    <source>
        <dbReference type="Proteomes" id="UP000016649"/>
    </source>
</evidence>
<evidence type="ECO:0000256" key="4">
    <source>
        <dbReference type="ARBA" id="ARBA00038058"/>
    </source>
</evidence>
<dbReference type="PROSITE" id="PS51193">
    <property type="entry name" value="HELICASE_ATP_BIND_2"/>
    <property type="match status" value="1"/>
</dbReference>
<evidence type="ECO:0000256" key="3">
    <source>
        <dbReference type="ARBA" id="ARBA00022840"/>
    </source>
</evidence>
<dbReference type="Gene3D" id="3.40.50.300">
    <property type="entry name" value="P-loop containing nucleotide triphosphate hydrolases"/>
    <property type="match status" value="2"/>
</dbReference>
<sequence length="701" mass="79216">MEQNSFSPQILDTHACSAWISSGGPLEKLFDDFEERPGQIALLERICETFNKNKVGVFEAGTGIGKSFAYLLPAVLWALKNKERVVISTGTINLQQQLFEKDVPAARRILNEDFKAVLMKGRQNYICRRRLNDALNEIDLFDDEKEELQRISAWASQSESGSNSDLSFMPSQSLWQRINSESDACMGSRCRFYENCFVMKMRKEASCASVLIVNHHLLFADMETRSVSASFDDNGILPAYKRLILDEAHDAEKAATGFFSESLSRFSLLKQLNKLHRTRKSASAGFLYDLQTFASDETAVQEVLTSLIKLKTYIQTMEEQALSLFGENSVWRLCESTAVQAQGFITAMDTLASGLSLLCSQLRTLIDSIDDENISAPAVWESKQIMKRLEAYAQLGKNFGLWNENADKVFWLEKRFLEKTQAYPVCYQTPLDIAPLMHNGLFEPLDTVVCTSATLTVAGNFYFWMKRSGAFFVDKDRLLNDSFASPFDYKNNVLLSVVSDMPLPSSSDFQQHLEQAIVNLIRSSSGRALVLFTSYESMRSACDYARNMLSGESFCIYRQGDDDRFRLLEQFKTQKESVLFATDSFWEGVDIPGESLSHVIIAKLPFTVPSNPVFAARSEDIDKRGGSSFMELSVPEAVIRFRQGFGRLLRRCADRGAVTVLDRRLIEKRYGALFLQSVPETKRMFDTAQNVCASVQRFLDS</sequence>
<keyword evidence="8" id="KW-1185">Reference proteome</keyword>
<dbReference type="SMART" id="SM00491">
    <property type="entry name" value="HELICc2"/>
    <property type="match status" value="1"/>
</dbReference>
<keyword evidence="1" id="KW-0547">Nucleotide-binding</keyword>
<reference evidence="7 8" key="1">
    <citation type="submission" date="2013-08" db="EMBL/GenBank/DDBJ databases">
        <authorList>
            <person name="Weinstock G."/>
            <person name="Sodergren E."/>
            <person name="Wylie T."/>
            <person name="Fulton L."/>
            <person name="Fulton R."/>
            <person name="Fronick C."/>
            <person name="O'Laughlin M."/>
            <person name="Godfrey J."/>
            <person name="Miner T."/>
            <person name="Herter B."/>
            <person name="Appelbaum E."/>
            <person name="Cordes M."/>
            <person name="Lek S."/>
            <person name="Wollam A."/>
            <person name="Pepin K.H."/>
            <person name="Palsikar V.B."/>
            <person name="Mitreva M."/>
            <person name="Wilson R.K."/>
        </authorList>
    </citation>
    <scope>NUCLEOTIDE SEQUENCE [LARGE SCALE GENOMIC DNA]</scope>
    <source>
        <strain evidence="7 8">ATCC 700332</strain>
    </source>
</reference>
<dbReference type="InterPro" id="IPR045028">
    <property type="entry name" value="DinG/Rad3-like"/>
</dbReference>
<dbReference type="Pfam" id="PF13307">
    <property type="entry name" value="Helicase_C_2"/>
    <property type="match status" value="1"/>
</dbReference>